<evidence type="ECO:0000256" key="1">
    <source>
        <dbReference type="SAM" id="MobiDB-lite"/>
    </source>
</evidence>
<organism evidence="2 3">
    <name type="scientific">Paraburkholderia podalyriae</name>
    <dbReference type="NCBI Taxonomy" id="1938811"/>
    <lineage>
        <taxon>Bacteria</taxon>
        <taxon>Pseudomonadati</taxon>
        <taxon>Pseudomonadota</taxon>
        <taxon>Betaproteobacteria</taxon>
        <taxon>Burkholderiales</taxon>
        <taxon>Burkholderiaceae</taxon>
        <taxon>Paraburkholderia</taxon>
    </lineage>
</organism>
<evidence type="ECO:0000313" key="2">
    <source>
        <dbReference type="EMBL" id="MBC8748529.1"/>
    </source>
</evidence>
<proteinExistence type="predicted"/>
<dbReference type="Proteomes" id="UP000736373">
    <property type="component" value="Unassembled WGS sequence"/>
</dbReference>
<dbReference type="RefSeq" id="WP_187635586.1">
    <property type="nucleotide sequence ID" value="NZ_VZQQ01000014.1"/>
</dbReference>
<reference evidence="2 3" key="1">
    <citation type="submission" date="2019-09" db="EMBL/GenBank/DDBJ databases">
        <title>Paraburkholderia podalyriae sp. nov., A South African Podalyria-associated rhizobium.</title>
        <authorList>
            <person name="Mavima L."/>
            <person name="Beukes C.W."/>
            <person name="Palmer M."/>
            <person name="De Meyer S.E."/>
            <person name="James E.K."/>
            <person name="Maluk M."/>
            <person name="Avontuur J.R."/>
            <person name="Chan W.Y."/>
            <person name="Venter S.N."/>
            <person name="Steenkamp E.T."/>
        </authorList>
    </citation>
    <scope>NUCLEOTIDE SEQUENCE [LARGE SCALE GENOMIC DNA]</scope>
    <source>
        <strain evidence="2 3">WC7.3b</strain>
    </source>
</reference>
<protein>
    <submittedName>
        <fullName evidence="2">Uncharacterized protein</fullName>
    </submittedName>
</protein>
<feature type="region of interest" description="Disordered" evidence="1">
    <location>
        <begin position="162"/>
        <end position="193"/>
    </location>
</feature>
<evidence type="ECO:0000313" key="3">
    <source>
        <dbReference type="Proteomes" id="UP000736373"/>
    </source>
</evidence>
<gene>
    <name evidence="2" type="ORF">F6X42_18525</name>
</gene>
<name>A0ABR7PQG1_9BURK</name>
<accession>A0ABR7PQG1</accession>
<comment type="caution">
    <text evidence="2">The sequence shown here is derived from an EMBL/GenBank/DDBJ whole genome shotgun (WGS) entry which is preliminary data.</text>
</comment>
<sequence length="193" mass="21546">MRRYCSKACEALESLCHARNEARREAELLKRTPGFVYSRSLYTLEQTEHSIAKRLDQLNAALLAYGNALNDAAPCIDAALTFEERCDVLNINPAQRREIDGERGFVALAFTHGLEGSAERRKEDFKDSPIFNALHRVVAEFLDTPHGKRACDEVFRGLFGGAADDNDDEDRGGAPVPRQPSPLHARCKDEEIS</sequence>
<keyword evidence="3" id="KW-1185">Reference proteome</keyword>
<dbReference type="EMBL" id="VZQQ01000014">
    <property type="protein sequence ID" value="MBC8748529.1"/>
    <property type="molecule type" value="Genomic_DNA"/>
</dbReference>